<dbReference type="GO" id="GO:0097352">
    <property type="term" value="P:autophagosome maturation"/>
    <property type="evidence" value="ECO:0007669"/>
    <property type="project" value="TreeGrafter"/>
</dbReference>
<dbReference type="GeneID" id="117369431"/>
<dbReference type="Pfam" id="PF14954">
    <property type="entry name" value="LIX1"/>
    <property type="match status" value="1"/>
</dbReference>
<dbReference type="InterPro" id="IPR029270">
    <property type="entry name" value="LIX1"/>
</dbReference>
<name>A0A6P8N3I7_GEOSA</name>
<protein>
    <submittedName>
        <fullName evidence="3">Protein limb expression 1 homolog isoform X1</fullName>
    </submittedName>
</protein>
<dbReference type="InterPro" id="IPR051436">
    <property type="entry name" value="Autophagy-related_EPG5"/>
</dbReference>
<dbReference type="RefSeq" id="XP_033769937.1">
    <property type="nucleotide sequence ID" value="XM_033914046.1"/>
</dbReference>
<comment type="similarity">
    <text evidence="1">Belongs to the LIX1 family.</text>
</comment>
<evidence type="ECO:0000256" key="1">
    <source>
        <dbReference type="ARBA" id="ARBA00007468"/>
    </source>
</evidence>
<dbReference type="InParanoid" id="A0A6P8N3I7"/>
<dbReference type="AlphaFoldDB" id="A0A6P8N3I7"/>
<proteinExistence type="inferred from homology"/>
<dbReference type="Proteomes" id="UP000515159">
    <property type="component" value="Chromosome 1"/>
</dbReference>
<dbReference type="PANTHER" id="PTHR31139:SF5">
    <property type="entry name" value="PROTEIN LIMB EXPRESSION 1 HOMOLOG"/>
    <property type="match status" value="1"/>
</dbReference>
<dbReference type="GO" id="GO:0005737">
    <property type="term" value="C:cytoplasm"/>
    <property type="evidence" value="ECO:0007669"/>
    <property type="project" value="TreeGrafter"/>
</dbReference>
<dbReference type="CTD" id="167410"/>
<organism evidence="2 3">
    <name type="scientific">Geotrypetes seraphini</name>
    <name type="common">Gaboon caecilian</name>
    <name type="synonym">Caecilia seraphini</name>
    <dbReference type="NCBI Taxonomy" id="260995"/>
    <lineage>
        <taxon>Eukaryota</taxon>
        <taxon>Metazoa</taxon>
        <taxon>Chordata</taxon>
        <taxon>Craniata</taxon>
        <taxon>Vertebrata</taxon>
        <taxon>Euteleostomi</taxon>
        <taxon>Amphibia</taxon>
        <taxon>Gymnophiona</taxon>
        <taxon>Geotrypetes</taxon>
    </lineage>
</organism>
<gene>
    <name evidence="3" type="primary">LIX1</name>
</gene>
<dbReference type="FunCoup" id="A0A6P8N3I7">
    <property type="interactions" value="340"/>
</dbReference>
<dbReference type="CDD" id="cd00048">
    <property type="entry name" value="DSRM_SF"/>
    <property type="match status" value="1"/>
</dbReference>
<evidence type="ECO:0000313" key="3">
    <source>
        <dbReference type="RefSeq" id="XP_033769937.1"/>
    </source>
</evidence>
<sequence length="295" mass="33556">MLSPPYAEIKSGTVALRPRKPLRRCSFIAEACFRFALLVAGVNVVAILQEFWENKEKQSVVFPSERRVVYESVPSPDPPFVCYVTLPGGSCFGNFQYCFSRAEARRDAAKVALINSLFNELPNRRITKEFILDSVQEAVSSTSGTFNDADDPSTSIGAYHYMLESNMGKTMLEFQELMIVFQLLHWNGSLKALRDTKCSRQEVISYYSQCSLDERMRSHMALDWILKEQETTGIISQELQVVLRELEEARKAGRELRFYKEKKEILGLALSQVYGDCVALSKAEDQMILNVNGYH</sequence>
<dbReference type="Gene3D" id="3.30.160.20">
    <property type="match status" value="1"/>
</dbReference>
<dbReference type="KEGG" id="gsh:117369431"/>
<keyword evidence="2" id="KW-1185">Reference proteome</keyword>
<reference evidence="3" key="1">
    <citation type="submission" date="2025-08" db="UniProtKB">
        <authorList>
            <consortium name="RefSeq"/>
        </authorList>
    </citation>
    <scope>IDENTIFICATION</scope>
</reference>
<dbReference type="OrthoDB" id="6250996at2759"/>
<evidence type="ECO:0000313" key="2">
    <source>
        <dbReference type="Proteomes" id="UP000515159"/>
    </source>
</evidence>
<accession>A0A6P8N3I7</accession>
<dbReference type="PANTHER" id="PTHR31139">
    <property type="entry name" value="ECTOPIC P GRANULES PROTEIN 5 HOMOLOG"/>
    <property type="match status" value="1"/>
</dbReference>